<keyword evidence="3" id="KW-1185">Reference proteome</keyword>
<dbReference type="InterPro" id="IPR014867">
    <property type="entry name" value="Spore_coat_CotH_CotH2/3/7"/>
</dbReference>
<dbReference type="EMBL" id="JAXIVS010000008">
    <property type="protein sequence ID" value="MDY7229522.1"/>
    <property type="molecule type" value="Genomic_DNA"/>
</dbReference>
<dbReference type="Proteomes" id="UP001291309">
    <property type="component" value="Unassembled WGS sequence"/>
</dbReference>
<gene>
    <name evidence="2" type="ORF">SYV04_24225</name>
</gene>
<protein>
    <submittedName>
        <fullName evidence="2">CotH kinase family protein</fullName>
    </submittedName>
</protein>
<dbReference type="Pfam" id="PF08757">
    <property type="entry name" value="CotH"/>
    <property type="match status" value="1"/>
</dbReference>
<organism evidence="2 3">
    <name type="scientific">Hyalangium rubrum</name>
    <dbReference type="NCBI Taxonomy" id="3103134"/>
    <lineage>
        <taxon>Bacteria</taxon>
        <taxon>Pseudomonadati</taxon>
        <taxon>Myxococcota</taxon>
        <taxon>Myxococcia</taxon>
        <taxon>Myxococcales</taxon>
        <taxon>Cystobacterineae</taxon>
        <taxon>Archangiaceae</taxon>
        <taxon>Hyalangium</taxon>
    </lineage>
</organism>
<reference evidence="2 3" key="1">
    <citation type="submission" date="2023-12" db="EMBL/GenBank/DDBJ databases">
        <title>the genome sequence of Hyalangium sp. s54d21.</title>
        <authorList>
            <person name="Zhang X."/>
        </authorList>
    </citation>
    <scope>NUCLEOTIDE SEQUENCE [LARGE SCALE GENOMIC DNA]</scope>
    <source>
        <strain evidence="3">s54d21</strain>
    </source>
</reference>
<dbReference type="PROSITE" id="PS51257">
    <property type="entry name" value="PROKAR_LIPOPROTEIN"/>
    <property type="match status" value="1"/>
</dbReference>
<proteinExistence type="predicted"/>
<feature type="signal peptide" evidence="1">
    <location>
        <begin position="1"/>
        <end position="22"/>
    </location>
</feature>
<dbReference type="PANTHER" id="PTHR40050">
    <property type="entry name" value="INNER SPORE COAT PROTEIN H"/>
    <property type="match status" value="1"/>
</dbReference>
<dbReference type="PANTHER" id="PTHR40050:SF1">
    <property type="entry name" value="INNER SPORE COAT PROTEIN H"/>
    <property type="match status" value="1"/>
</dbReference>
<keyword evidence="2" id="KW-0418">Kinase</keyword>
<evidence type="ECO:0000313" key="2">
    <source>
        <dbReference type="EMBL" id="MDY7229522.1"/>
    </source>
</evidence>
<keyword evidence="1" id="KW-0732">Signal</keyword>
<evidence type="ECO:0000256" key="1">
    <source>
        <dbReference type="SAM" id="SignalP"/>
    </source>
</evidence>
<dbReference type="GO" id="GO:0016301">
    <property type="term" value="F:kinase activity"/>
    <property type="evidence" value="ECO:0007669"/>
    <property type="project" value="UniProtKB-KW"/>
</dbReference>
<name>A0ABU5H8S4_9BACT</name>
<feature type="chain" id="PRO_5045214352" evidence="1">
    <location>
        <begin position="23"/>
        <end position="427"/>
    </location>
</feature>
<evidence type="ECO:0000313" key="3">
    <source>
        <dbReference type="Proteomes" id="UP001291309"/>
    </source>
</evidence>
<sequence length="427" mass="48781">MGRWGRRIGSWLLMGMACGVLAACHAVTGRGDAFPGCEELGSTLLAEEDGLPIFHLFFAPSLPEEDGERQARLLYRGRCYPVEAKIRGHTSRAFPKNSYTLSFPPHELFDDPLLADGFTDRRKLVLISPFNDNSYLRSRLAFSLWNRMSPDHLQVKTASAVLYLNGEYWGLYTVADHVDGELLAAQGLDVEGDLFKAVGAEANFSRHTAEGALKASPMDGFEKKEGQPKTGPEAYASILAFTAFVADADAETFRKERISRMDERDYEDWWIFATLIDANDSVAKNAYHYRPPGADGPWRFIPWDLDTSFGQDWTTRRSAPENFSDFADRNLLFARMLADPSIAEPMRERYRALLQGELSAEAVLELIDQYARELAPAAQRDEARWGQDYRDFWRWNSRADFTTHDEEVEYLRQWVRARWQRLEHQLP</sequence>
<comment type="caution">
    <text evidence="2">The sequence shown here is derived from an EMBL/GenBank/DDBJ whole genome shotgun (WGS) entry which is preliminary data.</text>
</comment>
<dbReference type="RefSeq" id="WP_321548243.1">
    <property type="nucleotide sequence ID" value="NZ_JAXIVS010000008.1"/>
</dbReference>
<keyword evidence="2" id="KW-0808">Transferase</keyword>
<accession>A0ABU5H8S4</accession>